<reference evidence="2" key="2">
    <citation type="submission" date="2020-05" db="UniProtKB">
        <authorList>
            <consortium name="EnsemblMetazoa"/>
        </authorList>
    </citation>
    <scope>IDENTIFICATION</scope>
    <source>
        <strain evidence="2">maculatus3</strain>
    </source>
</reference>
<reference evidence="3" key="1">
    <citation type="submission" date="2013-09" db="EMBL/GenBank/DDBJ databases">
        <title>The Genome Sequence of Anopheles maculatus species B.</title>
        <authorList>
            <consortium name="The Broad Institute Genomics Platform"/>
            <person name="Neafsey D.E."/>
            <person name="Besansky N."/>
            <person name="Howell P."/>
            <person name="Walton C."/>
            <person name="Young S.K."/>
            <person name="Zeng Q."/>
            <person name="Gargeya S."/>
            <person name="Fitzgerald M."/>
            <person name="Haas B."/>
            <person name="Abouelleil A."/>
            <person name="Allen A.W."/>
            <person name="Alvarado L."/>
            <person name="Arachchi H.M."/>
            <person name="Berlin A.M."/>
            <person name="Chapman S.B."/>
            <person name="Gainer-Dewar J."/>
            <person name="Goldberg J."/>
            <person name="Griggs A."/>
            <person name="Gujja S."/>
            <person name="Hansen M."/>
            <person name="Howarth C."/>
            <person name="Imamovic A."/>
            <person name="Ireland A."/>
            <person name="Larimer J."/>
            <person name="McCowan C."/>
            <person name="Murphy C."/>
            <person name="Pearson M."/>
            <person name="Poon T.W."/>
            <person name="Priest M."/>
            <person name="Roberts A."/>
            <person name="Saif S."/>
            <person name="Shea T."/>
            <person name="Sisk P."/>
            <person name="Sykes S."/>
            <person name="Wortman J."/>
            <person name="Nusbaum C."/>
            <person name="Birren B."/>
        </authorList>
    </citation>
    <scope>NUCLEOTIDE SEQUENCE [LARGE SCALE GENOMIC DNA]</scope>
    <source>
        <strain evidence="3">maculatus3</strain>
    </source>
</reference>
<evidence type="ECO:0000313" key="3">
    <source>
        <dbReference type="Proteomes" id="UP000075901"/>
    </source>
</evidence>
<organism evidence="2 3">
    <name type="scientific">Anopheles maculatus</name>
    <dbReference type="NCBI Taxonomy" id="74869"/>
    <lineage>
        <taxon>Eukaryota</taxon>
        <taxon>Metazoa</taxon>
        <taxon>Ecdysozoa</taxon>
        <taxon>Arthropoda</taxon>
        <taxon>Hexapoda</taxon>
        <taxon>Insecta</taxon>
        <taxon>Pterygota</taxon>
        <taxon>Neoptera</taxon>
        <taxon>Endopterygota</taxon>
        <taxon>Diptera</taxon>
        <taxon>Nematocera</taxon>
        <taxon>Culicoidea</taxon>
        <taxon>Culicidae</taxon>
        <taxon>Anophelinae</taxon>
        <taxon>Anopheles</taxon>
        <taxon>Anopheles maculatus group</taxon>
    </lineage>
</organism>
<sequence>MCFTSTGTALSLPPKKKDIYRPYSLDDRPPRPSYELRIPAEEDLHAAHAILDLSASTAFLPPPAPHQLLAQQQPPSPASHQHPTTSPTVVLVSSKSSTSDPDRRPLQTHHQQQSAPHP</sequence>
<evidence type="ECO:0000256" key="1">
    <source>
        <dbReference type="SAM" id="MobiDB-lite"/>
    </source>
</evidence>
<feature type="region of interest" description="Disordered" evidence="1">
    <location>
        <begin position="1"/>
        <end position="34"/>
    </location>
</feature>
<dbReference type="Proteomes" id="UP000075901">
    <property type="component" value="Unassembled WGS sequence"/>
</dbReference>
<dbReference type="EnsemblMetazoa" id="AMAM010020-RA">
    <property type="protein sequence ID" value="AMAM010020-PA"/>
    <property type="gene ID" value="AMAM010020"/>
</dbReference>
<feature type="region of interest" description="Disordered" evidence="1">
    <location>
        <begin position="57"/>
        <end position="118"/>
    </location>
</feature>
<evidence type="ECO:0000313" key="2">
    <source>
        <dbReference type="EnsemblMetazoa" id="AMAM010020-PA"/>
    </source>
</evidence>
<feature type="compositionally biased region" description="Polar residues" evidence="1">
    <location>
        <begin position="108"/>
        <end position="118"/>
    </location>
</feature>
<accession>A0A182SN10</accession>
<proteinExistence type="predicted"/>
<feature type="compositionally biased region" description="Low complexity" evidence="1">
    <location>
        <begin position="66"/>
        <end position="99"/>
    </location>
</feature>
<dbReference type="AlphaFoldDB" id="A0A182SN10"/>
<name>A0A182SN10_9DIPT</name>
<protein>
    <submittedName>
        <fullName evidence="2">Uncharacterized protein</fullName>
    </submittedName>
</protein>
<dbReference type="VEuPathDB" id="VectorBase:AMAM010020"/>
<keyword evidence="3" id="KW-1185">Reference proteome</keyword>
<feature type="compositionally biased region" description="Basic and acidic residues" evidence="1">
    <location>
        <begin position="15"/>
        <end position="30"/>
    </location>
</feature>